<proteinExistence type="predicted"/>
<name>A0A0F3GPL7_9BACT</name>
<keyword evidence="2" id="KW-1185">Reference proteome</keyword>
<dbReference type="AlphaFoldDB" id="A0A0F3GPL7"/>
<comment type="caution">
    <text evidence="1">The sequence shown here is derived from an EMBL/GenBank/DDBJ whole genome shotgun (WGS) entry which is preliminary data.</text>
</comment>
<organism evidence="1 2">
    <name type="scientific">Candidatus Magnetobacterium bavaricum</name>
    <dbReference type="NCBI Taxonomy" id="29290"/>
    <lineage>
        <taxon>Bacteria</taxon>
        <taxon>Pseudomonadati</taxon>
        <taxon>Nitrospirota</taxon>
        <taxon>Thermodesulfovibrionia</taxon>
        <taxon>Thermodesulfovibrionales</taxon>
        <taxon>Candidatus Magnetobacteriaceae</taxon>
        <taxon>Candidatus Magnetobacterium</taxon>
    </lineage>
</organism>
<sequence>MEVVEIVGIKNTDEKYICIYTNHLYSYTGCGSTIIKRGCQDLIHFYTFIV</sequence>
<evidence type="ECO:0000313" key="2">
    <source>
        <dbReference type="Proteomes" id="UP000033423"/>
    </source>
</evidence>
<reference evidence="1 2" key="1">
    <citation type="submission" date="2015-02" db="EMBL/GenBank/DDBJ databases">
        <title>Single-cell genomics of uncultivated deep-branching MTB reveals a conserved set of magnetosome genes.</title>
        <authorList>
            <person name="Kolinko S."/>
            <person name="Richter M."/>
            <person name="Glockner F.O."/>
            <person name="Brachmann A."/>
            <person name="Schuler D."/>
        </authorList>
    </citation>
    <scope>NUCLEOTIDE SEQUENCE [LARGE SCALE GENOMIC DNA]</scope>
    <source>
        <strain evidence="1">TM-1</strain>
    </source>
</reference>
<evidence type="ECO:0000313" key="1">
    <source>
        <dbReference type="EMBL" id="KJU82633.1"/>
    </source>
</evidence>
<dbReference type="EMBL" id="LACI01002233">
    <property type="protein sequence ID" value="KJU82633.1"/>
    <property type="molecule type" value="Genomic_DNA"/>
</dbReference>
<dbReference type="Proteomes" id="UP000033423">
    <property type="component" value="Unassembled WGS sequence"/>
</dbReference>
<gene>
    <name evidence="1" type="ORF">MBAV_005171</name>
</gene>
<accession>A0A0F3GPL7</accession>
<protein>
    <submittedName>
        <fullName evidence="1">Uncharacterized protein</fullName>
    </submittedName>
</protein>